<feature type="region of interest" description="Disordered" evidence="1">
    <location>
        <begin position="208"/>
        <end position="324"/>
    </location>
</feature>
<dbReference type="PANTHER" id="PTHR36407">
    <property type="entry name" value="MEDIATOR-ASSOCIATED PROTEIN 2"/>
    <property type="match status" value="1"/>
</dbReference>
<organism evidence="2 3">
    <name type="scientific">Acer negundo</name>
    <name type="common">Box elder</name>
    <dbReference type="NCBI Taxonomy" id="4023"/>
    <lineage>
        <taxon>Eukaryota</taxon>
        <taxon>Viridiplantae</taxon>
        <taxon>Streptophyta</taxon>
        <taxon>Embryophyta</taxon>
        <taxon>Tracheophyta</taxon>
        <taxon>Spermatophyta</taxon>
        <taxon>Magnoliopsida</taxon>
        <taxon>eudicotyledons</taxon>
        <taxon>Gunneridae</taxon>
        <taxon>Pentapetalae</taxon>
        <taxon>rosids</taxon>
        <taxon>malvids</taxon>
        <taxon>Sapindales</taxon>
        <taxon>Sapindaceae</taxon>
        <taxon>Hippocastanoideae</taxon>
        <taxon>Acereae</taxon>
        <taxon>Acer</taxon>
    </lineage>
</organism>
<dbReference type="AlphaFoldDB" id="A0AAD5IBE6"/>
<feature type="compositionally biased region" description="Polar residues" evidence="1">
    <location>
        <begin position="276"/>
        <end position="286"/>
    </location>
</feature>
<evidence type="ECO:0000256" key="1">
    <source>
        <dbReference type="SAM" id="MobiDB-lite"/>
    </source>
</evidence>
<comment type="caution">
    <text evidence="2">The sequence shown here is derived from an EMBL/GenBank/DDBJ whole genome shotgun (WGS) entry which is preliminary data.</text>
</comment>
<proteinExistence type="predicted"/>
<evidence type="ECO:0000313" key="2">
    <source>
        <dbReference type="EMBL" id="KAI9157461.1"/>
    </source>
</evidence>
<feature type="compositionally biased region" description="Low complexity" evidence="1">
    <location>
        <begin position="209"/>
        <end position="222"/>
    </location>
</feature>
<protein>
    <recommendedName>
        <fullName evidence="4">Mediator-associated protein 2</fullName>
    </recommendedName>
</protein>
<reference evidence="2" key="1">
    <citation type="journal article" date="2022" name="Plant J.">
        <title>Strategies of tolerance reflected in two North American maple genomes.</title>
        <authorList>
            <person name="McEvoy S.L."/>
            <person name="Sezen U.U."/>
            <person name="Trouern-Trend A."/>
            <person name="McMahon S.M."/>
            <person name="Schaberg P.G."/>
            <person name="Yang J."/>
            <person name="Wegrzyn J.L."/>
            <person name="Swenson N.G."/>
        </authorList>
    </citation>
    <scope>NUCLEOTIDE SEQUENCE</scope>
    <source>
        <strain evidence="2">91603</strain>
    </source>
</reference>
<accession>A0AAD5IBE6</accession>
<dbReference type="PANTHER" id="PTHR36407:SF1">
    <property type="entry name" value="MEDIATOR-ASSOCIATED PROTEIN 2"/>
    <property type="match status" value="1"/>
</dbReference>
<dbReference type="InterPro" id="IPR038823">
    <property type="entry name" value="MED2_plant"/>
</dbReference>
<name>A0AAD5IBE6_ACENE</name>
<feature type="compositionally biased region" description="Low complexity" evidence="1">
    <location>
        <begin position="315"/>
        <end position="324"/>
    </location>
</feature>
<gene>
    <name evidence="2" type="ORF">LWI28_022908</name>
</gene>
<dbReference type="EMBL" id="JAJSOW010000107">
    <property type="protein sequence ID" value="KAI9157461.1"/>
    <property type="molecule type" value="Genomic_DNA"/>
</dbReference>
<dbReference type="Proteomes" id="UP001064489">
    <property type="component" value="Chromosome 12"/>
</dbReference>
<reference evidence="2" key="2">
    <citation type="submission" date="2023-02" db="EMBL/GenBank/DDBJ databases">
        <authorList>
            <person name="Swenson N.G."/>
            <person name="Wegrzyn J.L."/>
            <person name="Mcevoy S.L."/>
        </authorList>
    </citation>
    <scope>NUCLEOTIDE SEQUENCE</scope>
    <source>
        <strain evidence="2">91603</strain>
        <tissue evidence="2">Leaf</tissue>
    </source>
</reference>
<keyword evidence="3" id="KW-1185">Reference proteome</keyword>
<evidence type="ECO:0008006" key="4">
    <source>
        <dbReference type="Google" id="ProtNLM"/>
    </source>
</evidence>
<evidence type="ECO:0000313" key="3">
    <source>
        <dbReference type="Proteomes" id="UP001064489"/>
    </source>
</evidence>
<feature type="compositionally biased region" description="Polar residues" evidence="1">
    <location>
        <begin position="223"/>
        <end position="241"/>
    </location>
</feature>
<sequence length="324" mass="35983">MVSRYGLKLKNFVLRPISQKREKKRKEKKPIVLGSVKLLLFFNKTLTHLFLVLYCCCCCCCCSSSSPRTVGIICVMSLSEGMDDGDIREGYKPTNEFEEEIRDPLVDISLTDSTELWLIQWPYKQNPDFDGKELSLELHGNGKLGGFEDSSGKAYDVVSFDSQEPDATVFLTSALEPKIVGKISRRVSLVHYVEPKELEELNANSLRKSYSTSGGTTLSNSSHRFSTPTQSSRWKNSQPTQGHPKPTHSSSSRHKSSLSEFGEPSKSEKRKRAQEPNISTDRSTIDSIGGCNGTTISGSSEHSRQGKSKKKIKSADSSESVTHT</sequence>